<name>A0A834T593_9FABA</name>
<evidence type="ECO:0000256" key="2">
    <source>
        <dbReference type="ARBA" id="ARBA00022679"/>
    </source>
</evidence>
<dbReference type="Pfam" id="PF00685">
    <property type="entry name" value="Sulfotransfer_1"/>
    <property type="match status" value="1"/>
</dbReference>
<reference evidence="5" key="1">
    <citation type="submission" date="2020-09" db="EMBL/GenBank/DDBJ databases">
        <title>Genome-Enabled Discovery of Anthraquinone Biosynthesis in Senna tora.</title>
        <authorList>
            <person name="Kang S.-H."/>
            <person name="Pandey R.P."/>
            <person name="Lee C.-M."/>
            <person name="Sim J.-S."/>
            <person name="Jeong J.-T."/>
            <person name="Choi B.-S."/>
            <person name="Jung M."/>
            <person name="Ginzburg D."/>
            <person name="Zhao K."/>
            <person name="Won S.Y."/>
            <person name="Oh T.-J."/>
            <person name="Yu Y."/>
            <person name="Kim N.-H."/>
            <person name="Lee O.R."/>
            <person name="Lee T.-H."/>
            <person name="Bashyal P."/>
            <person name="Kim T.-S."/>
            <person name="Lee W.-H."/>
            <person name="Kawkins C."/>
            <person name="Kim C.-K."/>
            <person name="Kim J.S."/>
            <person name="Ahn B.O."/>
            <person name="Rhee S.Y."/>
            <person name="Sohng J.K."/>
        </authorList>
    </citation>
    <scope>NUCLEOTIDE SEQUENCE</scope>
    <source>
        <tissue evidence="5">Leaf</tissue>
    </source>
</reference>
<dbReference type="Proteomes" id="UP000634136">
    <property type="component" value="Unassembled WGS sequence"/>
</dbReference>
<dbReference type="InterPro" id="IPR027417">
    <property type="entry name" value="P-loop_NTPase"/>
</dbReference>
<dbReference type="AlphaFoldDB" id="A0A834T593"/>
<comment type="caution">
    <text evidence="5">The sequence shown here is derived from an EMBL/GenBank/DDBJ whole genome shotgun (WGS) entry which is preliminary data.</text>
</comment>
<evidence type="ECO:0000256" key="3">
    <source>
        <dbReference type="RuleBase" id="RU361155"/>
    </source>
</evidence>
<evidence type="ECO:0000313" key="6">
    <source>
        <dbReference type="Proteomes" id="UP000634136"/>
    </source>
</evidence>
<dbReference type="GO" id="GO:0008146">
    <property type="term" value="F:sulfotransferase activity"/>
    <property type="evidence" value="ECO:0007669"/>
    <property type="project" value="InterPro"/>
</dbReference>
<dbReference type="InterPro" id="IPR000863">
    <property type="entry name" value="Sulfotransferase_dom"/>
</dbReference>
<dbReference type="EMBL" id="JAAIUW010000009">
    <property type="protein sequence ID" value="KAF7815398.1"/>
    <property type="molecule type" value="Genomic_DNA"/>
</dbReference>
<evidence type="ECO:0000259" key="4">
    <source>
        <dbReference type="Pfam" id="PF00685"/>
    </source>
</evidence>
<dbReference type="PANTHER" id="PTHR11783">
    <property type="entry name" value="SULFOTRANSFERASE SULT"/>
    <property type="match status" value="1"/>
</dbReference>
<keyword evidence="6" id="KW-1185">Reference proteome</keyword>
<dbReference type="OrthoDB" id="205623at2759"/>
<protein>
    <recommendedName>
        <fullName evidence="3">Sulfotransferase</fullName>
        <ecNumber evidence="3">2.8.2.-</ecNumber>
    </recommendedName>
</protein>
<sequence length="361" mass="41497">MDTSCEEEKLSLKGNFDGDEELLHSLPKQKGWGAYDLLLFQNFWIAPFYLKATITFLKHFQAKQNDIIVVSLPKSGTTWLKALAFATAKRNRFIPISQNDDHPLLHSNPHSLVPFLEMIDFYGNDPNNISFPHLSTLSEPRVFGTHMPFPLLPHSIHNSNCKIIYICRNPFDAFISLWHFKNNILSSQPLLPALTLEEAFEKYIEGTFDYGPFWSHMLGYWKASKDTPNKVLFLKYDELKANTNFEVKRMAQFLDCPFTEEEESGGVIDSIIELCSFGKMKGLEVNKSGKSVLKVDVGNKHFFRKGETGDWVNYFSPCMTEKLSKIIEENLGSSLYFEKVWLEDHPTVIFDIFTLDDCSFT</sequence>
<accession>A0A834T593</accession>
<evidence type="ECO:0000256" key="1">
    <source>
        <dbReference type="ARBA" id="ARBA00005771"/>
    </source>
</evidence>
<dbReference type="Gene3D" id="3.40.50.300">
    <property type="entry name" value="P-loop containing nucleotide triphosphate hydrolases"/>
    <property type="match status" value="1"/>
</dbReference>
<evidence type="ECO:0000313" key="5">
    <source>
        <dbReference type="EMBL" id="KAF7815398.1"/>
    </source>
</evidence>
<comment type="similarity">
    <text evidence="1 3">Belongs to the sulfotransferase 1 family.</text>
</comment>
<gene>
    <name evidence="5" type="ORF">G2W53_029367</name>
</gene>
<dbReference type="EC" id="2.8.2.-" evidence="3"/>
<feature type="domain" description="Sulfotransferase" evidence="4">
    <location>
        <begin position="65"/>
        <end position="332"/>
    </location>
</feature>
<proteinExistence type="inferred from homology"/>
<organism evidence="5 6">
    <name type="scientific">Senna tora</name>
    <dbReference type="NCBI Taxonomy" id="362788"/>
    <lineage>
        <taxon>Eukaryota</taxon>
        <taxon>Viridiplantae</taxon>
        <taxon>Streptophyta</taxon>
        <taxon>Embryophyta</taxon>
        <taxon>Tracheophyta</taxon>
        <taxon>Spermatophyta</taxon>
        <taxon>Magnoliopsida</taxon>
        <taxon>eudicotyledons</taxon>
        <taxon>Gunneridae</taxon>
        <taxon>Pentapetalae</taxon>
        <taxon>rosids</taxon>
        <taxon>fabids</taxon>
        <taxon>Fabales</taxon>
        <taxon>Fabaceae</taxon>
        <taxon>Caesalpinioideae</taxon>
        <taxon>Cassia clade</taxon>
        <taxon>Senna</taxon>
    </lineage>
</organism>
<keyword evidence="2 3" id="KW-0808">Transferase</keyword>
<dbReference type="SUPFAM" id="SSF52540">
    <property type="entry name" value="P-loop containing nucleoside triphosphate hydrolases"/>
    <property type="match status" value="1"/>
</dbReference>